<reference evidence="11" key="2">
    <citation type="journal article" date="2021" name="PeerJ">
        <title>Extensive microbial diversity within the chicken gut microbiome revealed by metagenomics and culture.</title>
        <authorList>
            <person name="Gilroy R."/>
            <person name="Ravi A."/>
            <person name="Getino M."/>
            <person name="Pursley I."/>
            <person name="Horton D.L."/>
            <person name="Alikhan N.F."/>
            <person name="Baker D."/>
            <person name="Gharbi K."/>
            <person name="Hall N."/>
            <person name="Watson M."/>
            <person name="Adriaenssens E.M."/>
            <person name="Foster-Nyarko E."/>
            <person name="Jarju S."/>
            <person name="Secka A."/>
            <person name="Antonio M."/>
            <person name="Oren A."/>
            <person name="Chaudhuri R.R."/>
            <person name="La Ragione R."/>
            <person name="Hildebrand F."/>
            <person name="Pallen M.J."/>
        </authorList>
    </citation>
    <scope>NUCLEOTIDE SEQUENCE</scope>
    <source>
        <strain evidence="11">ChiGjej2B2-12916</strain>
    </source>
</reference>
<evidence type="ECO:0000313" key="11">
    <source>
        <dbReference type="EMBL" id="HIQ61153.1"/>
    </source>
</evidence>
<name>A0A9D0YUR7_9FIRM</name>
<dbReference type="EMBL" id="DVFO01000061">
    <property type="protein sequence ID" value="HIQ61153.1"/>
    <property type="molecule type" value="Genomic_DNA"/>
</dbReference>
<evidence type="ECO:0000259" key="10">
    <source>
        <dbReference type="PROSITE" id="PS50893"/>
    </source>
</evidence>
<keyword evidence="9" id="KW-0472">Membrane</keyword>
<dbReference type="GO" id="GO:0015833">
    <property type="term" value="P:peptide transport"/>
    <property type="evidence" value="ECO:0007669"/>
    <property type="project" value="InterPro"/>
</dbReference>
<accession>A0A9D0YUR7</accession>
<evidence type="ECO:0000256" key="1">
    <source>
        <dbReference type="ARBA" id="ARBA00004202"/>
    </source>
</evidence>
<evidence type="ECO:0000256" key="4">
    <source>
        <dbReference type="ARBA" id="ARBA00022475"/>
    </source>
</evidence>
<comment type="subcellular location">
    <subcellularLocation>
        <location evidence="1">Cell membrane</location>
        <topology evidence="1">Peripheral membrane protein</topology>
    </subcellularLocation>
</comment>
<comment type="similarity">
    <text evidence="2">Belongs to the ABC transporter superfamily.</text>
</comment>
<evidence type="ECO:0000313" key="12">
    <source>
        <dbReference type="Proteomes" id="UP000886879"/>
    </source>
</evidence>
<organism evidence="11 12">
    <name type="scientific">Candidatus Enterenecus faecium</name>
    <dbReference type="NCBI Taxonomy" id="2840780"/>
    <lineage>
        <taxon>Bacteria</taxon>
        <taxon>Bacillati</taxon>
        <taxon>Bacillota</taxon>
        <taxon>Clostridia</taxon>
        <taxon>Eubacteriales</taxon>
        <taxon>Candidatus Enterenecus</taxon>
    </lineage>
</organism>
<proteinExistence type="inferred from homology"/>
<dbReference type="Pfam" id="PF00005">
    <property type="entry name" value="ABC_tran"/>
    <property type="match status" value="2"/>
</dbReference>
<feature type="domain" description="ABC transporter" evidence="10">
    <location>
        <begin position="3"/>
        <end position="243"/>
    </location>
</feature>
<keyword evidence="4" id="KW-1003">Cell membrane</keyword>
<evidence type="ECO:0000256" key="3">
    <source>
        <dbReference type="ARBA" id="ARBA00022448"/>
    </source>
</evidence>
<keyword evidence="3" id="KW-0813">Transport</keyword>
<comment type="caution">
    <text evidence="11">The sequence shown here is derived from an EMBL/GenBank/DDBJ whole genome shotgun (WGS) entry which is preliminary data.</text>
</comment>
<dbReference type="PANTHER" id="PTHR43297:SF14">
    <property type="entry name" value="ATPASE AAA-TYPE CORE DOMAIN-CONTAINING PROTEIN"/>
    <property type="match status" value="1"/>
</dbReference>
<dbReference type="InterPro" id="IPR050388">
    <property type="entry name" value="ABC_Ni/Peptide_Import"/>
</dbReference>
<dbReference type="InterPro" id="IPR003439">
    <property type="entry name" value="ABC_transporter-like_ATP-bd"/>
</dbReference>
<dbReference type="AlphaFoldDB" id="A0A9D0YUR7"/>
<dbReference type="InterPro" id="IPR003593">
    <property type="entry name" value="AAA+_ATPase"/>
</dbReference>
<gene>
    <name evidence="11" type="ORF">IAD31_06110</name>
</gene>
<dbReference type="Proteomes" id="UP000886879">
    <property type="component" value="Unassembled WGS sequence"/>
</dbReference>
<dbReference type="InterPro" id="IPR027417">
    <property type="entry name" value="P-loop_NTPase"/>
</dbReference>
<evidence type="ECO:0000256" key="2">
    <source>
        <dbReference type="ARBA" id="ARBA00005417"/>
    </source>
</evidence>
<keyword evidence="7 11" id="KW-0067">ATP-binding</keyword>
<dbReference type="GO" id="GO:0005886">
    <property type="term" value="C:plasma membrane"/>
    <property type="evidence" value="ECO:0007669"/>
    <property type="project" value="UniProtKB-SubCell"/>
</dbReference>
<keyword evidence="8" id="KW-1278">Translocase</keyword>
<keyword evidence="6" id="KW-0547">Nucleotide-binding</keyword>
<evidence type="ECO:0000256" key="6">
    <source>
        <dbReference type="ARBA" id="ARBA00022741"/>
    </source>
</evidence>
<dbReference type="GO" id="GO:0016887">
    <property type="term" value="F:ATP hydrolysis activity"/>
    <property type="evidence" value="ECO:0007669"/>
    <property type="project" value="InterPro"/>
</dbReference>
<dbReference type="Pfam" id="PF08352">
    <property type="entry name" value="oligo_HPY"/>
    <property type="match status" value="1"/>
</dbReference>
<dbReference type="PROSITE" id="PS50893">
    <property type="entry name" value="ABC_TRANSPORTER_2"/>
    <property type="match status" value="2"/>
</dbReference>
<sequence>MLLQVQELSVSYPQFHLHPLSFQLDRGEILSVIGESGSGKTSLVQAISCLLPPEGKVGGQVLLHGSDFLTMREAQRRKLRMKTISVAFQNSVQWLNPKLTLAQHLHEVLAQAYSPDQCTKKAHALMELVGLSPDDLSLRPHQLSGGMVQKFLLANAVALDPELVLLDEPTASLDPESCAAVRSAIETLRDTLGTAFLVVTHDMGLARSLGGRTMVLYQGHVEEIGPTSAILDRPRHPYTRGLLQSAVTLNPLRDLWGIRPNTAQEQSGHHCCPFYGRCTQSIPLCGERAPNLETQPDGRALACHRGGIVPLLSCHDLSHSYGATPVLNHVDLTLYAGEIVSLVGRSGAGKTTLARLLSGLLPCSAHSSIRFQGQEQDLLPLHRRLGGIQMVLQDSQAALNPHLTVEEAVSEPMRLAKVYDPQRLSRALEDVGLYTCDSFYRRKVGALSGGQKQRLALARALTMEPAVLLADEPTSMLDPSSKANLLRLLKSLQNRHGFSMLLVTHDLESALKVADRCLLLKDRKLEELRISDYVSSNIDSVFEN</sequence>
<evidence type="ECO:0000256" key="7">
    <source>
        <dbReference type="ARBA" id="ARBA00022840"/>
    </source>
</evidence>
<reference evidence="11" key="1">
    <citation type="submission" date="2020-10" db="EMBL/GenBank/DDBJ databases">
        <authorList>
            <person name="Gilroy R."/>
        </authorList>
    </citation>
    <scope>NUCLEOTIDE SEQUENCE</scope>
    <source>
        <strain evidence="11">ChiGjej2B2-12916</strain>
    </source>
</reference>
<dbReference type="GO" id="GO:0005524">
    <property type="term" value="F:ATP binding"/>
    <property type="evidence" value="ECO:0007669"/>
    <property type="project" value="UniProtKB-KW"/>
</dbReference>
<dbReference type="SMART" id="SM00382">
    <property type="entry name" value="AAA"/>
    <property type="match status" value="2"/>
</dbReference>
<dbReference type="SUPFAM" id="SSF52540">
    <property type="entry name" value="P-loop containing nucleoside triphosphate hydrolases"/>
    <property type="match status" value="2"/>
</dbReference>
<evidence type="ECO:0000256" key="9">
    <source>
        <dbReference type="ARBA" id="ARBA00023136"/>
    </source>
</evidence>
<dbReference type="NCBIfam" id="TIGR01727">
    <property type="entry name" value="oligo_HPY"/>
    <property type="match status" value="1"/>
</dbReference>
<dbReference type="PROSITE" id="PS00211">
    <property type="entry name" value="ABC_TRANSPORTER_1"/>
    <property type="match status" value="1"/>
</dbReference>
<keyword evidence="5" id="KW-0997">Cell inner membrane</keyword>
<dbReference type="PANTHER" id="PTHR43297">
    <property type="entry name" value="OLIGOPEPTIDE TRANSPORT ATP-BINDING PROTEIN APPD"/>
    <property type="match status" value="1"/>
</dbReference>
<protein>
    <submittedName>
        <fullName evidence="11">ABC transporter ATP-binding protein</fullName>
    </submittedName>
</protein>
<evidence type="ECO:0000256" key="5">
    <source>
        <dbReference type="ARBA" id="ARBA00022519"/>
    </source>
</evidence>
<dbReference type="InterPro" id="IPR013563">
    <property type="entry name" value="Oligopep_ABC_C"/>
</dbReference>
<dbReference type="CDD" id="cd03257">
    <property type="entry name" value="ABC_NikE_OppD_transporters"/>
    <property type="match status" value="1"/>
</dbReference>
<dbReference type="Gene3D" id="3.40.50.300">
    <property type="entry name" value="P-loop containing nucleotide triphosphate hydrolases"/>
    <property type="match status" value="2"/>
</dbReference>
<evidence type="ECO:0000256" key="8">
    <source>
        <dbReference type="ARBA" id="ARBA00022967"/>
    </source>
</evidence>
<dbReference type="InterPro" id="IPR017871">
    <property type="entry name" value="ABC_transporter-like_CS"/>
</dbReference>
<feature type="domain" description="ABC transporter" evidence="10">
    <location>
        <begin position="312"/>
        <end position="543"/>
    </location>
</feature>